<dbReference type="PANTHER" id="PTHR23021:SF11">
    <property type="entry name" value="SERPENTINE RECEPTOR, CLASS T"/>
    <property type="match status" value="1"/>
</dbReference>
<feature type="transmembrane region" description="Helical" evidence="1">
    <location>
        <begin position="48"/>
        <end position="70"/>
    </location>
</feature>
<keyword evidence="1" id="KW-1133">Transmembrane helix</keyword>
<dbReference type="Pfam" id="PF10321">
    <property type="entry name" value="7TM_GPCR_Srt"/>
    <property type="match status" value="1"/>
</dbReference>
<proteinExistence type="predicted"/>
<name>A0A0D6LLS0_9BILA</name>
<accession>A0A0D6LLS0</accession>
<evidence type="ECO:0000256" key="1">
    <source>
        <dbReference type="SAM" id="Phobius"/>
    </source>
</evidence>
<keyword evidence="3" id="KW-1185">Reference proteome</keyword>
<gene>
    <name evidence="2" type="ORF">ANCCEY_08058</name>
</gene>
<dbReference type="InterPro" id="IPR019425">
    <property type="entry name" value="7TM_GPCR_serpentine_rcpt_Srt"/>
</dbReference>
<organism evidence="2 3">
    <name type="scientific">Ancylostoma ceylanicum</name>
    <dbReference type="NCBI Taxonomy" id="53326"/>
    <lineage>
        <taxon>Eukaryota</taxon>
        <taxon>Metazoa</taxon>
        <taxon>Ecdysozoa</taxon>
        <taxon>Nematoda</taxon>
        <taxon>Chromadorea</taxon>
        <taxon>Rhabditida</taxon>
        <taxon>Rhabditina</taxon>
        <taxon>Rhabditomorpha</taxon>
        <taxon>Strongyloidea</taxon>
        <taxon>Ancylostomatidae</taxon>
        <taxon>Ancylostomatinae</taxon>
        <taxon>Ancylostoma</taxon>
    </lineage>
</organism>
<reference evidence="2 3" key="1">
    <citation type="submission" date="2013-05" db="EMBL/GenBank/DDBJ databases">
        <title>Draft genome of the parasitic nematode Anyclostoma ceylanicum.</title>
        <authorList>
            <person name="Mitreva M."/>
        </authorList>
    </citation>
    <scope>NUCLEOTIDE SEQUENCE [LARGE SCALE GENOMIC DNA]</scope>
</reference>
<dbReference type="EMBL" id="KE125020">
    <property type="protein sequence ID" value="EPB72844.1"/>
    <property type="molecule type" value="Genomic_DNA"/>
</dbReference>
<dbReference type="PANTHER" id="PTHR23021">
    <property type="entry name" value="SERPENTINE RECEPTOR, CLASS T"/>
    <property type="match status" value="1"/>
</dbReference>
<sequence length="169" mass="18981">MEHYFPPLLPVRNIAVAAALCAIYLVLCSYVVKQKLNVHSRLDKTQMLLFLQALCICSSSAIASILYVYFNFFETPYYLVAAGNVIWQLSHGGYRHNGRSLDSCCDIIDDLGAIKGIHGLVYIVLNRQVRHMAHSMMVCRMVTSSNTKITQHSVISRKVGAKNDGFLQR</sequence>
<keyword evidence="1" id="KW-0812">Transmembrane</keyword>
<dbReference type="Proteomes" id="UP000054495">
    <property type="component" value="Unassembled WGS sequence"/>
</dbReference>
<evidence type="ECO:0000313" key="3">
    <source>
        <dbReference type="Proteomes" id="UP000054495"/>
    </source>
</evidence>
<evidence type="ECO:0000313" key="2">
    <source>
        <dbReference type="EMBL" id="EPB72844.1"/>
    </source>
</evidence>
<feature type="transmembrane region" description="Helical" evidence="1">
    <location>
        <begin position="14"/>
        <end position="32"/>
    </location>
</feature>
<protein>
    <submittedName>
        <fullName evidence="2">Uncharacterized protein</fullName>
    </submittedName>
</protein>
<dbReference type="AlphaFoldDB" id="A0A0D6LLS0"/>
<keyword evidence="1" id="KW-0472">Membrane</keyword>